<dbReference type="AlphaFoldDB" id="A0A1F5H4E6"/>
<proteinExistence type="predicted"/>
<dbReference type="Proteomes" id="UP000177039">
    <property type="component" value="Unassembled WGS sequence"/>
</dbReference>
<protein>
    <submittedName>
        <fullName evidence="1">Uncharacterized protein</fullName>
    </submittedName>
</protein>
<organism evidence="1 2">
    <name type="scientific">Candidatus Curtissbacteria bacterium RIFCSPLOWO2_01_FULL_42_50</name>
    <dbReference type="NCBI Taxonomy" id="1797730"/>
    <lineage>
        <taxon>Bacteria</taxon>
        <taxon>Candidatus Curtissiibacteriota</taxon>
    </lineage>
</organism>
<name>A0A1F5H4E6_9BACT</name>
<dbReference type="Pfam" id="PF18728">
    <property type="entry name" value="HEPN_AbiV"/>
    <property type="match status" value="1"/>
</dbReference>
<dbReference type="EMBL" id="MFBT01000026">
    <property type="protein sequence ID" value="OGD99013.1"/>
    <property type="molecule type" value="Genomic_DNA"/>
</dbReference>
<dbReference type="InterPro" id="IPR030987">
    <property type="entry name" value="AbiV"/>
</dbReference>
<accession>A0A1F5H4E6</accession>
<comment type="caution">
    <text evidence="1">The sequence shown here is derived from an EMBL/GenBank/DDBJ whole genome shotgun (WGS) entry which is preliminary data.</text>
</comment>
<reference evidence="1 2" key="1">
    <citation type="journal article" date="2016" name="Nat. Commun.">
        <title>Thousands of microbial genomes shed light on interconnected biogeochemical processes in an aquifer system.</title>
        <authorList>
            <person name="Anantharaman K."/>
            <person name="Brown C.T."/>
            <person name="Hug L.A."/>
            <person name="Sharon I."/>
            <person name="Castelle C.J."/>
            <person name="Probst A.J."/>
            <person name="Thomas B.C."/>
            <person name="Singh A."/>
            <person name="Wilkins M.J."/>
            <person name="Karaoz U."/>
            <person name="Brodie E.L."/>
            <person name="Williams K.H."/>
            <person name="Hubbard S.S."/>
            <person name="Banfield J.F."/>
        </authorList>
    </citation>
    <scope>NUCLEOTIDE SEQUENCE [LARGE SCALE GENOMIC DNA]</scope>
</reference>
<sequence length="518" mass="60866">MSTNQNQKDESEILFKKHKKVRDLCLQNAEDLIESAKKLDEAKHRHIRFHLSALALEEIGKAELLEMSFVAEVDSRDSSFGESSIENHIRKLFWAFWGPSFGKKVITKQEIDQLKGLATSIHLRRLDTLYIKPTDQQHPKSKLPQEEADRLLSMAEARLGMEKGKTMLKPNDPSINKEELQWFLTANSDPEKYRLIFGRKSQEKLIELGNVRDWIHWLKQQFDQNDEEIRKIVNEELSRKKPEGKDARKPKYKIKIRINSESHSIRTKNLNEWNKHSDFVKLFSDDKSDLIIEFQLAASTPAQALWYIGWGMARSFVVALNIASRGIFWWHVQKDKARYYEEIWDLERNMKLGVQVNPELSVNFKELRWVLNENQLLRTNLLFYYIAMVRNKEEIKPFNSYGLGLAFWAKNDIHLRFELNAYNCFYQAFKEAFLTSGDWDGKSDFKEAVHRQFAKLEDFRNLDEVIDSGEDQAKSPTRSPKTPITLTEILALKMYCDIYLEIIAKRAVDKWNKEKAKK</sequence>
<evidence type="ECO:0000313" key="1">
    <source>
        <dbReference type="EMBL" id="OGD99013.1"/>
    </source>
</evidence>
<dbReference type="NCBIfam" id="TIGR04498">
    <property type="entry name" value="AbiV_defense"/>
    <property type="match status" value="1"/>
</dbReference>
<evidence type="ECO:0000313" key="2">
    <source>
        <dbReference type="Proteomes" id="UP000177039"/>
    </source>
</evidence>
<gene>
    <name evidence="1" type="ORF">A3B54_01395</name>
</gene>